<dbReference type="EMBL" id="SZPQ01000004">
    <property type="protein sequence ID" value="TKI07407.1"/>
    <property type="molecule type" value="Genomic_DNA"/>
</dbReference>
<evidence type="ECO:0000313" key="1">
    <source>
        <dbReference type="EMBL" id="TKI07407.1"/>
    </source>
</evidence>
<reference evidence="1 2" key="1">
    <citation type="submission" date="2019-04" db="EMBL/GenBank/DDBJ databases">
        <authorList>
            <person name="Li M."/>
            <person name="Gao C."/>
        </authorList>
    </citation>
    <scope>NUCLEOTIDE SEQUENCE [LARGE SCALE GENOMIC DNA]</scope>
    <source>
        <strain evidence="1 2">BGMRC 2031</strain>
    </source>
</reference>
<sequence length="84" mass="9753">MQFKRFTHLQTTYGQRDDGTDFKYGDGAMNLPATSHWIQKQYYSTRCTAGRKRRRLALGFNTPARAKKNYFIYESLKNSYGNGG</sequence>
<protein>
    <submittedName>
        <fullName evidence="1">Uncharacterized protein</fullName>
    </submittedName>
</protein>
<gene>
    <name evidence="1" type="ORF">FCN80_05810</name>
</gene>
<name>A0ABY2SQ17_9HYPH</name>
<proteinExistence type="predicted"/>
<dbReference type="Proteomes" id="UP000305202">
    <property type="component" value="Unassembled WGS sequence"/>
</dbReference>
<keyword evidence="2" id="KW-1185">Reference proteome</keyword>
<dbReference type="RefSeq" id="WP_136988968.1">
    <property type="nucleotide sequence ID" value="NZ_SZPQ01000004.1"/>
</dbReference>
<accession>A0ABY2SQ17</accession>
<organism evidence="1 2">
    <name type="scientific">Martelella alba</name>
    <dbReference type="NCBI Taxonomy" id="2590451"/>
    <lineage>
        <taxon>Bacteria</taxon>
        <taxon>Pseudomonadati</taxon>
        <taxon>Pseudomonadota</taxon>
        <taxon>Alphaproteobacteria</taxon>
        <taxon>Hyphomicrobiales</taxon>
        <taxon>Aurantimonadaceae</taxon>
        <taxon>Martelella</taxon>
    </lineage>
</organism>
<comment type="caution">
    <text evidence="1">The sequence shown here is derived from an EMBL/GenBank/DDBJ whole genome shotgun (WGS) entry which is preliminary data.</text>
</comment>
<evidence type="ECO:0000313" key="2">
    <source>
        <dbReference type="Proteomes" id="UP000305202"/>
    </source>
</evidence>